<feature type="chain" id="PRO_5003839811" description="Secreted protein" evidence="1">
    <location>
        <begin position="28"/>
        <end position="158"/>
    </location>
</feature>
<proteinExistence type="predicted"/>
<gene>
    <name evidence="2" type="ORF">THAOC_37809</name>
</gene>
<comment type="caution">
    <text evidence="2">The sequence shown here is derived from an EMBL/GenBank/DDBJ whole genome shotgun (WGS) entry which is preliminary data.</text>
</comment>
<reference evidence="2 3" key="1">
    <citation type="journal article" date="2012" name="Genome Biol.">
        <title>Genome and low-iron response of an oceanic diatom adapted to chronic iron limitation.</title>
        <authorList>
            <person name="Lommer M."/>
            <person name="Specht M."/>
            <person name="Roy A.S."/>
            <person name="Kraemer L."/>
            <person name="Andreson R."/>
            <person name="Gutowska M.A."/>
            <person name="Wolf J."/>
            <person name="Bergner S.V."/>
            <person name="Schilhabel M.B."/>
            <person name="Klostermeier U.C."/>
            <person name="Beiko R.G."/>
            <person name="Rosenstiel P."/>
            <person name="Hippler M."/>
            <person name="Laroche J."/>
        </authorList>
    </citation>
    <scope>NUCLEOTIDE SEQUENCE [LARGE SCALE GENOMIC DNA]</scope>
    <source>
        <strain evidence="2 3">CCMP1005</strain>
    </source>
</reference>
<accession>K0QZL8</accession>
<protein>
    <recommendedName>
        <fullName evidence="4">Secreted protein</fullName>
    </recommendedName>
</protein>
<feature type="signal peptide" evidence="1">
    <location>
        <begin position="1"/>
        <end position="27"/>
    </location>
</feature>
<evidence type="ECO:0000256" key="1">
    <source>
        <dbReference type="SAM" id="SignalP"/>
    </source>
</evidence>
<dbReference type="EMBL" id="AGNL01050720">
    <property type="protein sequence ID" value="EJK43719.1"/>
    <property type="molecule type" value="Genomic_DNA"/>
</dbReference>
<name>K0QZL8_THAOC</name>
<organism evidence="2 3">
    <name type="scientific">Thalassiosira oceanica</name>
    <name type="common">Marine diatom</name>
    <dbReference type="NCBI Taxonomy" id="159749"/>
    <lineage>
        <taxon>Eukaryota</taxon>
        <taxon>Sar</taxon>
        <taxon>Stramenopiles</taxon>
        <taxon>Ochrophyta</taxon>
        <taxon>Bacillariophyta</taxon>
        <taxon>Coscinodiscophyceae</taxon>
        <taxon>Thalassiosirophycidae</taxon>
        <taxon>Thalassiosirales</taxon>
        <taxon>Thalassiosiraceae</taxon>
        <taxon>Thalassiosira</taxon>
    </lineage>
</organism>
<dbReference type="Proteomes" id="UP000266841">
    <property type="component" value="Unassembled WGS sequence"/>
</dbReference>
<evidence type="ECO:0000313" key="3">
    <source>
        <dbReference type="Proteomes" id="UP000266841"/>
    </source>
</evidence>
<evidence type="ECO:0000313" key="2">
    <source>
        <dbReference type="EMBL" id="EJK43719.1"/>
    </source>
</evidence>
<dbReference type="AlphaFoldDB" id="K0QZL8"/>
<evidence type="ECO:0008006" key="4">
    <source>
        <dbReference type="Google" id="ProtNLM"/>
    </source>
</evidence>
<keyword evidence="1" id="KW-0732">Signal</keyword>
<sequence length="158" mass="18008">MLPLSSAPNLVGQHIMLLLMLVRHACRLIRRWVSYCRYCRVARRQCRREPTAPADQAGRHQLDRCQAIKMEPSRAVDRVISFSWRAIKKRSKWVNLPRRYLRLATNCTAFLPFSAAFCNGFCSVSPTTAGDRETTRHSKPQATINGLTTATVYRTVSA</sequence>
<keyword evidence="3" id="KW-1185">Reference proteome</keyword>